<evidence type="ECO:0000313" key="1">
    <source>
        <dbReference type="EMBL" id="MBO1805096.1"/>
    </source>
</evidence>
<sequence length="144" mass="16505">MRIWSLHPEHLDRMGLVACWRETLLAQAVLAERTRGYRNHPQLERFRAQPDPLAAVGAYLGGIAEEAGRRGYRFDSTRILRHGSLAPEARIPVTERQLGYEWEHLGRKLRERSPEDAARWEAATPTAHPALRVVPGEIEAWERP</sequence>
<reference evidence="1" key="1">
    <citation type="submission" date="2021-03" db="EMBL/GenBank/DDBJ databases">
        <title>Leucobacter chromiisoli sp. nov., isolated from chromium-containing soil of chemical plant.</title>
        <authorList>
            <person name="Xu Z."/>
        </authorList>
    </citation>
    <scope>NUCLEOTIDE SEQUENCE</scope>
    <source>
        <strain evidence="1">A2</strain>
    </source>
</reference>
<dbReference type="Pfam" id="PF03013">
    <property type="entry name" value="Pyr_excise"/>
    <property type="match status" value="1"/>
</dbReference>
<comment type="caution">
    <text evidence="1">The sequence shown here is derived from an EMBL/GenBank/DDBJ whole genome shotgun (WGS) entry which is preliminary data.</text>
</comment>
<name>A0A939LVX1_9MICO</name>
<dbReference type="Proteomes" id="UP000664398">
    <property type="component" value="Unassembled WGS sequence"/>
</dbReference>
<dbReference type="RefSeq" id="WP_208045576.1">
    <property type="nucleotide sequence ID" value="NZ_JAGDYL010000009.1"/>
</dbReference>
<dbReference type="EMBL" id="JAGDYL010000009">
    <property type="protein sequence ID" value="MBO1805096.1"/>
    <property type="molecule type" value="Genomic_DNA"/>
</dbReference>
<organism evidence="1 2">
    <name type="scientific">Leucobacter ruminantium</name>
    <dbReference type="NCBI Taxonomy" id="1289170"/>
    <lineage>
        <taxon>Bacteria</taxon>
        <taxon>Bacillati</taxon>
        <taxon>Actinomycetota</taxon>
        <taxon>Actinomycetes</taxon>
        <taxon>Micrococcales</taxon>
        <taxon>Microbacteriaceae</taxon>
        <taxon>Leucobacter</taxon>
    </lineage>
</organism>
<accession>A0A939LVX1</accession>
<dbReference type="InterPro" id="IPR004260">
    <property type="entry name" value="Pyr-dimer_DNA_glycosylase"/>
</dbReference>
<proteinExistence type="predicted"/>
<protein>
    <submittedName>
        <fullName evidence="1">Pyrimidine dimer DNA glycosylase</fullName>
    </submittedName>
</protein>
<evidence type="ECO:0000313" key="2">
    <source>
        <dbReference type="Proteomes" id="UP000664398"/>
    </source>
</evidence>
<dbReference type="AlphaFoldDB" id="A0A939LVX1"/>
<keyword evidence="2" id="KW-1185">Reference proteome</keyword>
<gene>
    <name evidence="1" type="ORF">J4H91_07155</name>
</gene>